<proteinExistence type="predicted"/>
<dbReference type="OMA" id="YTFWVAV"/>
<name>A0A1Y2LLU1_EPING</name>
<keyword evidence="1" id="KW-0812">Transmembrane</keyword>
<evidence type="ECO:0000256" key="1">
    <source>
        <dbReference type="SAM" id="Phobius"/>
    </source>
</evidence>
<evidence type="ECO:0000313" key="2">
    <source>
        <dbReference type="EMBL" id="OSS44881.1"/>
    </source>
</evidence>
<keyword evidence="1" id="KW-1133">Transmembrane helix</keyword>
<dbReference type="EMBL" id="KZ107856">
    <property type="protein sequence ID" value="OSS44881.1"/>
    <property type="molecule type" value="Genomic_DNA"/>
</dbReference>
<keyword evidence="3" id="KW-1185">Reference proteome</keyword>
<dbReference type="AlphaFoldDB" id="A0A1Y2LLU1"/>
<protein>
    <submittedName>
        <fullName evidence="2">Uncharacterized protein</fullName>
    </submittedName>
</protein>
<organism evidence="2 3">
    <name type="scientific">Epicoccum nigrum</name>
    <name type="common">Soil fungus</name>
    <name type="synonym">Epicoccum purpurascens</name>
    <dbReference type="NCBI Taxonomy" id="105696"/>
    <lineage>
        <taxon>Eukaryota</taxon>
        <taxon>Fungi</taxon>
        <taxon>Dikarya</taxon>
        <taxon>Ascomycota</taxon>
        <taxon>Pezizomycotina</taxon>
        <taxon>Dothideomycetes</taxon>
        <taxon>Pleosporomycetidae</taxon>
        <taxon>Pleosporales</taxon>
        <taxon>Pleosporineae</taxon>
        <taxon>Didymellaceae</taxon>
        <taxon>Epicoccum</taxon>
    </lineage>
</organism>
<dbReference type="Proteomes" id="UP000193240">
    <property type="component" value="Unassembled WGS sequence"/>
</dbReference>
<evidence type="ECO:0000313" key="3">
    <source>
        <dbReference type="Proteomes" id="UP000193240"/>
    </source>
</evidence>
<sequence length="340" mass="38905">MTSQTASLLGPLQPGTKIAITHHFWGSQPDSIIPEAYWIFFADECQQALDDGGSHSLARTHDDLIETVTSLKSGHLRHETQDLLRQKLTKVHENELELIDNTIDLCASLLLMTDFGQAEHIFSGRRKLDWSSGTLQDCVSLGFVRTPSLEHKGTKLERTFNAESLNRFAGLKIVPTTNLLDHLRLTNDDTKVHIFHHASFLNHQLESSLLPDGLAQETLRTLALLFPKPENNKSRKWYRQLPVLFSMDPELMLCGYLTADDRQLENFEYWHDRLVVLKQVFDEASPKTISQWWYDRRNSVQWWTFWIAVMVLVWTLITGLIQSIASIMQVYAGFNVSSGS</sequence>
<gene>
    <name evidence="2" type="ORF">B5807_10475</name>
</gene>
<accession>A0A1Y2LLU1</accession>
<reference evidence="2 3" key="1">
    <citation type="journal article" date="2017" name="Genome Announc.">
        <title>Genome sequence of the saprophytic ascomycete Epicoccum nigrum ICMP 19927 strain isolated from New Zealand.</title>
        <authorList>
            <person name="Fokin M."/>
            <person name="Fleetwood D."/>
            <person name="Weir B.S."/>
            <person name="Villas-Boas S.G."/>
        </authorList>
    </citation>
    <scope>NUCLEOTIDE SEQUENCE [LARGE SCALE GENOMIC DNA]</scope>
    <source>
        <strain evidence="2 3">ICMP 19927</strain>
    </source>
</reference>
<keyword evidence="1" id="KW-0472">Membrane</keyword>
<dbReference type="InParanoid" id="A0A1Y2LLU1"/>
<feature type="transmembrane region" description="Helical" evidence="1">
    <location>
        <begin position="302"/>
        <end position="321"/>
    </location>
</feature>